<feature type="transmembrane region" description="Helical" evidence="2">
    <location>
        <begin position="12"/>
        <end position="29"/>
    </location>
</feature>
<comment type="caution">
    <text evidence="3">The sequence shown here is derived from an EMBL/GenBank/DDBJ whole genome shotgun (WGS) entry which is preliminary data.</text>
</comment>
<organism evidence="3 4">
    <name type="scientific">Penaeus vannamei</name>
    <name type="common">Whiteleg shrimp</name>
    <name type="synonym">Litopenaeus vannamei</name>
    <dbReference type="NCBI Taxonomy" id="6689"/>
    <lineage>
        <taxon>Eukaryota</taxon>
        <taxon>Metazoa</taxon>
        <taxon>Ecdysozoa</taxon>
        <taxon>Arthropoda</taxon>
        <taxon>Crustacea</taxon>
        <taxon>Multicrustacea</taxon>
        <taxon>Malacostraca</taxon>
        <taxon>Eumalacostraca</taxon>
        <taxon>Eucarida</taxon>
        <taxon>Decapoda</taxon>
        <taxon>Dendrobranchiata</taxon>
        <taxon>Penaeoidea</taxon>
        <taxon>Penaeidae</taxon>
        <taxon>Penaeus</taxon>
    </lineage>
</organism>
<dbReference type="Pfam" id="PF00106">
    <property type="entry name" value="adh_short"/>
    <property type="match status" value="1"/>
</dbReference>
<feature type="compositionally biased region" description="Pro residues" evidence="1">
    <location>
        <begin position="197"/>
        <end position="217"/>
    </location>
</feature>
<dbReference type="PANTHER" id="PTHR43313:SF36">
    <property type="entry name" value="D-BETA-HYDROXYBUTYRATE DEHYDROGENASE, MITOCHONDRIAL"/>
    <property type="match status" value="1"/>
</dbReference>
<sequence length="276" mass="29917">MLWTWDKTDAVIFQGVLSAAASFLVSTATGRCCWTLFLGLWLVTSAVYVIAAALQVSPEGRAVLITGCDSGFGFDLALHLDKLGFRVFAGCLLAVGGGEGSRRLRKEGSERLHVLQLDVTSSEQIRKAVEEVKKTMPKEEQFWGLVNNAGWATYGELEWVAMDTFRRITDINVFGLLAVTKAFLPMIRRSKDTAASPYPPPPPPSATTHPAPPPPATHPASPSSPRHTHPAPSSPRHTHPAHTHPAPLLPRHTHPAPLLPPPHTPSPPPPRLPPWA</sequence>
<reference evidence="3 4" key="1">
    <citation type="submission" date="2018-04" db="EMBL/GenBank/DDBJ databases">
        <authorList>
            <person name="Zhang X."/>
            <person name="Yuan J."/>
            <person name="Li F."/>
            <person name="Xiang J."/>
        </authorList>
    </citation>
    <scope>NUCLEOTIDE SEQUENCE [LARGE SCALE GENOMIC DNA]</scope>
    <source>
        <tissue evidence="3">Muscle</tissue>
    </source>
</reference>
<reference evidence="3 4" key="2">
    <citation type="submission" date="2019-01" db="EMBL/GenBank/DDBJ databases">
        <title>The decoding of complex shrimp genome reveals the adaptation for benthos swimmer, frequently molting mechanism and breeding impact on genome.</title>
        <authorList>
            <person name="Sun Y."/>
            <person name="Gao Y."/>
            <person name="Yu Y."/>
        </authorList>
    </citation>
    <scope>NUCLEOTIDE SEQUENCE [LARGE SCALE GENOMIC DNA]</scope>
    <source>
        <tissue evidence="3">Muscle</tissue>
    </source>
</reference>
<dbReference type="InterPro" id="IPR002347">
    <property type="entry name" value="SDR_fam"/>
</dbReference>
<dbReference type="OrthoDB" id="2102561at2759"/>
<dbReference type="AlphaFoldDB" id="A0A423U1J0"/>
<dbReference type="InterPro" id="IPR036291">
    <property type="entry name" value="NAD(P)-bd_dom_sf"/>
</dbReference>
<keyword evidence="2" id="KW-1133">Transmembrane helix</keyword>
<dbReference type="GO" id="GO:0016491">
    <property type="term" value="F:oxidoreductase activity"/>
    <property type="evidence" value="ECO:0007669"/>
    <property type="project" value="TreeGrafter"/>
</dbReference>
<dbReference type="Gene3D" id="3.40.50.720">
    <property type="entry name" value="NAD(P)-binding Rossmann-like Domain"/>
    <property type="match status" value="1"/>
</dbReference>
<dbReference type="SUPFAM" id="SSF51735">
    <property type="entry name" value="NAD(P)-binding Rossmann-fold domains"/>
    <property type="match status" value="1"/>
</dbReference>
<evidence type="ECO:0000256" key="1">
    <source>
        <dbReference type="SAM" id="MobiDB-lite"/>
    </source>
</evidence>
<dbReference type="EMBL" id="QCYY01000801">
    <property type="protein sequence ID" value="ROT82587.1"/>
    <property type="molecule type" value="Genomic_DNA"/>
</dbReference>
<dbReference type="Proteomes" id="UP000283509">
    <property type="component" value="Unassembled WGS sequence"/>
</dbReference>
<evidence type="ECO:0000313" key="4">
    <source>
        <dbReference type="Proteomes" id="UP000283509"/>
    </source>
</evidence>
<evidence type="ECO:0000313" key="3">
    <source>
        <dbReference type="EMBL" id="ROT82587.1"/>
    </source>
</evidence>
<dbReference type="GO" id="GO:0008202">
    <property type="term" value="P:steroid metabolic process"/>
    <property type="evidence" value="ECO:0007669"/>
    <property type="project" value="TreeGrafter"/>
</dbReference>
<proteinExistence type="predicted"/>
<feature type="compositionally biased region" description="Low complexity" evidence="1">
    <location>
        <begin position="218"/>
        <end position="235"/>
    </location>
</feature>
<feature type="transmembrane region" description="Helical" evidence="2">
    <location>
        <begin position="36"/>
        <end position="56"/>
    </location>
</feature>
<name>A0A423U1J0_PENVA</name>
<dbReference type="PANTHER" id="PTHR43313">
    <property type="entry name" value="SHORT-CHAIN DEHYDROGENASE/REDUCTASE FAMILY 9C"/>
    <property type="match status" value="1"/>
</dbReference>
<keyword evidence="2" id="KW-0472">Membrane</keyword>
<protein>
    <submittedName>
        <fullName evidence="3">Putative D-beta-hydroxybutyrate dehydrogenase, mitochondrial-like isoform X2</fullName>
    </submittedName>
</protein>
<gene>
    <name evidence="3" type="ORF">C7M84_024249</name>
</gene>
<keyword evidence="4" id="KW-1185">Reference proteome</keyword>
<keyword evidence="2" id="KW-0812">Transmembrane</keyword>
<feature type="region of interest" description="Disordered" evidence="1">
    <location>
        <begin position="193"/>
        <end position="276"/>
    </location>
</feature>
<dbReference type="STRING" id="6689.A0A423U1J0"/>
<evidence type="ECO:0000256" key="2">
    <source>
        <dbReference type="SAM" id="Phobius"/>
    </source>
</evidence>
<feature type="compositionally biased region" description="Pro residues" evidence="1">
    <location>
        <begin position="257"/>
        <end position="276"/>
    </location>
</feature>
<accession>A0A423U1J0</accession>